<name>A0A920BW51_9BACI</name>
<keyword evidence="3" id="KW-1185">Reference proteome</keyword>
<comment type="caution">
    <text evidence="2">The sequence shown here is derived from an EMBL/GenBank/DDBJ whole genome shotgun (WGS) entry which is preliminary data.</text>
</comment>
<dbReference type="Proteomes" id="UP000682111">
    <property type="component" value="Unassembled WGS sequence"/>
</dbReference>
<dbReference type="AlphaFoldDB" id="A0A920BW51"/>
<dbReference type="PANTHER" id="PTHR43471:SF3">
    <property type="entry name" value="ABC TRANSPORTER PERMEASE PROTEIN NATB"/>
    <property type="match status" value="1"/>
</dbReference>
<keyword evidence="1" id="KW-0472">Membrane</keyword>
<reference evidence="2" key="1">
    <citation type="submission" date="2021-03" db="EMBL/GenBank/DDBJ databases">
        <title>Antimicrobial resistance genes in bacteria isolated from Japanese honey, and their potential for conferring macrolide and lincosamide resistance in the American foulbrood pathogen Paenibacillus larvae.</title>
        <authorList>
            <person name="Okamoto M."/>
            <person name="Kumagai M."/>
            <person name="Kanamori H."/>
            <person name="Takamatsu D."/>
        </authorList>
    </citation>
    <scope>NUCLEOTIDE SEQUENCE</scope>
    <source>
        <strain evidence="2">J27TS8</strain>
    </source>
</reference>
<evidence type="ECO:0000313" key="2">
    <source>
        <dbReference type="EMBL" id="GIN64161.1"/>
    </source>
</evidence>
<dbReference type="Pfam" id="PF12679">
    <property type="entry name" value="ABC2_membrane_2"/>
    <property type="match status" value="1"/>
</dbReference>
<dbReference type="RefSeq" id="WP_137744747.1">
    <property type="nucleotide sequence ID" value="NZ_BORC01000011.1"/>
</dbReference>
<feature type="transmembrane region" description="Helical" evidence="1">
    <location>
        <begin position="354"/>
        <end position="377"/>
    </location>
</feature>
<dbReference type="PANTHER" id="PTHR43471">
    <property type="entry name" value="ABC TRANSPORTER PERMEASE"/>
    <property type="match status" value="1"/>
</dbReference>
<feature type="transmembrane region" description="Helical" evidence="1">
    <location>
        <begin position="265"/>
        <end position="289"/>
    </location>
</feature>
<gene>
    <name evidence="2" type="primary">natB</name>
    <name evidence="2" type="ORF">J27TS8_41540</name>
</gene>
<dbReference type="GO" id="GO:0005886">
    <property type="term" value="C:plasma membrane"/>
    <property type="evidence" value="ECO:0007669"/>
    <property type="project" value="UniProtKB-SubCell"/>
</dbReference>
<keyword evidence="1" id="KW-0812">Transmembrane</keyword>
<feature type="transmembrane region" description="Helical" evidence="1">
    <location>
        <begin position="20"/>
        <end position="38"/>
    </location>
</feature>
<feature type="transmembrane region" description="Helical" evidence="1">
    <location>
        <begin position="221"/>
        <end position="245"/>
    </location>
</feature>
<feature type="transmembrane region" description="Helical" evidence="1">
    <location>
        <begin position="301"/>
        <end position="320"/>
    </location>
</feature>
<sequence>MLLNIYLKEIKDCFRDRRTLLLTVFLPIIMMSGLTLFYEKLSSDGADDSLTLAVSSTILAEEENIFAVYENIELMKTADPEAVVQAGEAQAALLLTEGFASKVQAGEAATATIVGDSFSQNSANLISLVTDALNIYEKAVIDTRLQESGVDSNLVHPFTVEQRELSEENSMIQILGLLLPMILVVAIGVGASPAAADLFAGEKERKTMEALLMTPVRRSTLLVSKWLTITTIGAVTGLITLLVVVLEITFLTENLKQALTFDENIYLIILVAFLITILYAMFNASILMITSIVGKTIKEAGSYASPIMMLSILPMMLLTSTGVNELTMQHFVIPILNLYSLIKELMFGVIDLGHILLVVGSNVACIIVFFIIGRILFLKDKWVMN</sequence>
<evidence type="ECO:0000313" key="3">
    <source>
        <dbReference type="Proteomes" id="UP000682111"/>
    </source>
</evidence>
<dbReference type="OrthoDB" id="5486437at2"/>
<proteinExistence type="predicted"/>
<feature type="transmembrane region" description="Helical" evidence="1">
    <location>
        <begin position="174"/>
        <end position="200"/>
    </location>
</feature>
<evidence type="ECO:0000256" key="1">
    <source>
        <dbReference type="SAM" id="Phobius"/>
    </source>
</evidence>
<keyword evidence="1" id="KW-1133">Transmembrane helix</keyword>
<organism evidence="2 3">
    <name type="scientific">Robertmurraya siralis</name>
    <dbReference type="NCBI Taxonomy" id="77777"/>
    <lineage>
        <taxon>Bacteria</taxon>
        <taxon>Bacillati</taxon>
        <taxon>Bacillota</taxon>
        <taxon>Bacilli</taxon>
        <taxon>Bacillales</taxon>
        <taxon>Bacillaceae</taxon>
        <taxon>Robertmurraya</taxon>
    </lineage>
</organism>
<dbReference type="GO" id="GO:0140359">
    <property type="term" value="F:ABC-type transporter activity"/>
    <property type="evidence" value="ECO:0007669"/>
    <property type="project" value="InterPro"/>
</dbReference>
<dbReference type="EMBL" id="BORC01000011">
    <property type="protein sequence ID" value="GIN64161.1"/>
    <property type="molecule type" value="Genomic_DNA"/>
</dbReference>
<accession>A0A920BW51</accession>
<protein>
    <submittedName>
        <fullName evidence="2">ABC transporter permease protein NatB</fullName>
    </submittedName>
</protein>